<dbReference type="PANTHER" id="PTHR31319">
    <property type="entry name" value="ZINC FINGER PROTEIN CONSTANS-LIKE 4"/>
    <property type="match status" value="1"/>
</dbReference>
<name>A0A5C7H2N2_9ROSI</name>
<evidence type="ECO:0000313" key="5">
    <source>
        <dbReference type="EMBL" id="TXG50546.1"/>
    </source>
</evidence>
<keyword evidence="6" id="KW-1185">Reference proteome</keyword>
<gene>
    <name evidence="5" type="ORF">EZV62_023070</name>
</gene>
<sequence>MSSSDLYVFDNSFYHQHSSPEMVSPDGGGGELSFFTDHNFSPFCDSSIDILQAISNNSSINHHHQNLVDESSSSVDQISHALLSCSPPSNQLENLSLYHQQQSTNLQSLSNGYQDFSNLDVVEVKSEDSYGGFDCFYNQQPPSFVPHSYSGGAENVSKYMQRSFSSNSFDGKPGFLFHPRFDTLMESPNLHNHQALSSPENSFFTRQMRRVCSTGDLQNLRTTQKTERSFSSPLATERSLMEETNFKVGRYSAEERKERILKYRAKRNQRNFNKTIKYACRKTLADNRPRIRGRFARNDESGEIPKVACSARDEDEDELWLDGLHEEEDEGAMATTIMRGGGGGEEELFGSTYGQYGQYQFQYYSCF</sequence>
<dbReference type="PANTHER" id="PTHR31319:SF103">
    <property type="entry name" value="CCT MOTIF FAMILY PROTEIN"/>
    <property type="match status" value="1"/>
</dbReference>
<evidence type="ECO:0000256" key="2">
    <source>
        <dbReference type="ARBA" id="ARBA00023242"/>
    </source>
</evidence>
<dbReference type="OrthoDB" id="153872at2759"/>
<dbReference type="PROSITE" id="PS51017">
    <property type="entry name" value="CCT"/>
    <property type="match status" value="1"/>
</dbReference>
<reference evidence="6" key="1">
    <citation type="journal article" date="2019" name="Gigascience">
        <title>De novo genome assembly of the endangered Acer yangbiense, a plant species with extremely small populations endemic to Yunnan Province, China.</title>
        <authorList>
            <person name="Yang J."/>
            <person name="Wariss H.M."/>
            <person name="Tao L."/>
            <person name="Zhang R."/>
            <person name="Yun Q."/>
            <person name="Hollingsworth P."/>
            <person name="Dao Z."/>
            <person name="Luo G."/>
            <person name="Guo H."/>
            <person name="Ma Y."/>
            <person name="Sun W."/>
        </authorList>
    </citation>
    <scope>NUCLEOTIDE SEQUENCE [LARGE SCALE GENOMIC DNA]</scope>
    <source>
        <strain evidence="6">cv. Malutang</strain>
    </source>
</reference>
<evidence type="ECO:0000313" key="6">
    <source>
        <dbReference type="Proteomes" id="UP000323000"/>
    </source>
</evidence>
<comment type="caution">
    <text evidence="5">The sequence shown here is derived from an EMBL/GenBank/DDBJ whole genome shotgun (WGS) entry which is preliminary data.</text>
</comment>
<proteinExistence type="predicted"/>
<evidence type="ECO:0000256" key="3">
    <source>
        <dbReference type="PROSITE-ProRule" id="PRU00357"/>
    </source>
</evidence>
<protein>
    <recommendedName>
        <fullName evidence="4">CCT domain-containing protein</fullName>
    </recommendedName>
</protein>
<dbReference type="GO" id="GO:0003700">
    <property type="term" value="F:DNA-binding transcription factor activity"/>
    <property type="evidence" value="ECO:0007669"/>
    <property type="project" value="TreeGrafter"/>
</dbReference>
<organism evidence="5 6">
    <name type="scientific">Acer yangbiense</name>
    <dbReference type="NCBI Taxonomy" id="1000413"/>
    <lineage>
        <taxon>Eukaryota</taxon>
        <taxon>Viridiplantae</taxon>
        <taxon>Streptophyta</taxon>
        <taxon>Embryophyta</taxon>
        <taxon>Tracheophyta</taxon>
        <taxon>Spermatophyta</taxon>
        <taxon>Magnoliopsida</taxon>
        <taxon>eudicotyledons</taxon>
        <taxon>Gunneridae</taxon>
        <taxon>Pentapetalae</taxon>
        <taxon>rosids</taxon>
        <taxon>malvids</taxon>
        <taxon>Sapindales</taxon>
        <taxon>Sapindaceae</taxon>
        <taxon>Hippocastanoideae</taxon>
        <taxon>Acereae</taxon>
        <taxon>Acer</taxon>
    </lineage>
</organism>
<dbReference type="Pfam" id="PF06203">
    <property type="entry name" value="CCT"/>
    <property type="match status" value="1"/>
</dbReference>
<dbReference type="EMBL" id="VAHF01000011">
    <property type="protein sequence ID" value="TXG50546.1"/>
    <property type="molecule type" value="Genomic_DNA"/>
</dbReference>
<accession>A0A5C7H2N2</accession>
<dbReference type="AlphaFoldDB" id="A0A5C7H2N2"/>
<dbReference type="InterPro" id="IPR045281">
    <property type="entry name" value="CONSTANS-like"/>
</dbReference>
<evidence type="ECO:0000256" key="1">
    <source>
        <dbReference type="ARBA" id="ARBA00004123"/>
    </source>
</evidence>
<feature type="domain" description="CCT" evidence="4">
    <location>
        <begin position="256"/>
        <end position="298"/>
    </location>
</feature>
<dbReference type="Proteomes" id="UP000323000">
    <property type="component" value="Chromosome 11"/>
</dbReference>
<dbReference type="GO" id="GO:0009909">
    <property type="term" value="P:regulation of flower development"/>
    <property type="evidence" value="ECO:0007669"/>
    <property type="project" value="InterPro"/>
</dbReference>
<keyword evidence="2 3" id="KW-0539">Nucleus</keyword>
<comment type="subcellular location">
    <subcellularLocation>
        <location evidence="1 3">Nucleus</location>
    </subcellularLocation>
</comment>
<dbReference type="GO" id="GO:0005634">
    <property type="term" value="C:nucleus"/>
    <property type="evidence" value="ECO:0007669"/>
    <property type="project" value="UniProtKB-SubCell"/>
</dbReference>
<dbReference type="InterPro" id="IPR010402">
    <property type="entry name" value="CCT_domain"/>
</dbReference>
<evidence type="ECO:0000259" key="4">
    <source>
        <dbReference type="PROSITE" id="PS51017"/>
    </source>
</evidence>